<gene>
    <name evidence="10" type="ORF">VAMP_13n54</name>
</gene>
<evidence type="ECO:0000256" key="4">
    <source>
        <dbReference type="ARBA" id="ARBA00022679"/>
    </source>
</evidence>
<dbReference type="InterPro" id="IPR008145">
    <property type="entry name" value="GK/Ca_channel_bsu"/>
</dbReference>
<dbReference type="SMART" id="SM00072">
    <property type="entry name" value="GuKc"/>
    <property type="match status" value="1"/>
</dbReference>
<evidence type="ECO:0000256" key="5">
    <source>
        <dbReference type="ARBA" id="ARBA00022741"/>
    </source>
</evidence>
<dbReference type="PROSITE" id="PS00856">
    <property type="entry name" value="GUANYLATE_KINASE_1"/>
    <property type="match status" value="1"/>
</dbReference>
<dbReference type="PANTHER" id="PTHR23117:SF13">
    <property type="entry name" value="GUANYLATE KINASE"/>
    <property type="match status" value="1"/>
</dbReference>
<feature type="domain" description="Guanylate kinase-like" evidence="9">
    <location>
        <begin position="7"/>
        <end position="189"/>
    </location>
</feature>
<dbReference type="InterPro" id="IPR008144">
    <property type="entry name" value="Guanylate_kin-like_dom"/>
</dbReference>
<sequence length="191" mass="22428">MNENFNKKIFIISGPSGVGKTTIGNYVIDADDLDFEKIITTTTREPRADEFYGIHYYFVDDEKFKRQIEAGKFIEYALVHGKYYGSTYEELDRIFSDGKIPFYIVDHQGAVFLKEKLSKEYIVKLILLVPPNEDELINRLKQRGTESEEEIKIRLQDSKKQLQYKDVYDYQIVNNDLEDAIEKFIKIINND</sequence>
<dbReference type="InterPro" id="IPR017665">
    <property type="entry name" value="Guanylate_kinase"/>
</dbReference>
<organism evidence="10 11">
    <name type="scientific">Candidatus Vampirococcus lugosii</name>
    <dbReference type="NCBI Taxonomy" id="2789015"/>
    <lineage>
        <taxon>Bacteria</taxon>
        <taxon>Candidatus Absconditibacteriota</taxon>
        <taxon>Vampirococcus</taxon>
    </lineage>
</organism>
<dbReference type="EC" id="2.7.4.8" evidence="2"/>
<dbReference type="EMBL" id="JAEDAM010000009">
    <property type="protein sequence ID" value="MBS8121691.1"/>
    <property type="molecule type" value="Genomic_DNA"/>
</dbReference>
<dbReference type="PROSITE" id="PS50052">
    <property type="entry name" value="GUANYLATE_KINASE_2"/>
    <property type="match status" value="1"/>
</dbReference>
<protein>
    <recommendedName>
        <fullName evidence="3">Guanylate kinase</fullName>
        <ecNumber evidence="2">2.7.4.8</ecNumber>
    </recommendedName>
    <alternativeName>
        <fullName evidence="8">GMP kinase</fullName>
    </alternativeName>
</protein>
<dbReference type="SUPFAM" id="SSF52540">
    <property type="entry name" value="P-loop containing nucleoside triphosphate hydrolases"/>
    <property type="match status" value="1"/>
</dbReference>
<keyword evidence="4 10" id="KW-0808">Transferase</keyword>
<name>A0ABS5QKC7_9BACT</name>
<dbReference type="Pfam" id="PF00625">
    <property type="entry name" value="Guanylate_kin"/>
    <property type="match status" value="1"/>
</dbReference>
<evidence type="ECO:0000256" key="2">
    <source>
        <dbReference type="ARBA" id="ARBA00012961"/>
    </source>
</evidence>
<keyword evidence="5" id="KW-0547">Nucleotide-binding</keyword>
<dbReference type="RefSeq" id="WP_213348421.1">
    <property type="nucleotide sequence ID" value="NZ_JAEDAM010000009.1"/>
</dbReference>
<dbReference type="NCBIfam" id="TIGR03263">
    <property type="entry name" value="guanyl_kin"/>
    <property type="match status" value="1"/>
</dbReference>
<evidence type="ECO:0000256" key="8">
    <source>
        <dbReference type="ARBA" id="ARBA00030128"/>
    </source>
</evidence>
<evidence type="ECO:0000256" key="6">
    <source>
        <dbReference type="ARBA" id="ARBA00022777"/>
    </source>
</evidence>
<keyword evidence="7" id="KW-0067">ATP-binding</keyword>
<reference evidence="10 11" key="1">
    <citation type="journal article" date="2021" name="Nat. Commun.">
        <title>Reductive evolution and unique predatory mode in the CPR bacterium Vampirococcus lugosii.</title>
        <authorList>
            <person name="Moreira D."/>
            <person name="Zivanovic Y."/>
            <person name="Lopez-Archilla A.I."/>
            <person name="Iniesto M."/>
            <person name="Lopez-Garcia P."/>
        </authorList>
    </citation>
    <scope>NUCLEOTIDE SEQUENCE [LARGE SCALE GENOMIC DNA]</scope>
    <source>
        <strain evidence="10">Chiprana</strain>
    </source>
</reference>
<evidence type="ECO:0000256" key="7">
    <source>
        <dbReference type="ARBA" id="ARBA00022840"/>
    </source>
</evidence>
<keyword evidence="11" id="KW-1185">Reference proteome</keyword>
<evidence type="ECO:0000313" key="11">
    <source>
        <dbReference type="Proteomes" id="UP000680365"/>
    </source>
</evidence>
<dbReference type="Proteomes" id="UP000680365">
    <property type="component" value="Unassembled WGS sequence"/>
</dbReference>
<comment type="caution">
    <text evidence="10">The sequence shown here is derived from an EMBL/GenBank/DDBJ whole genome shotgun (WGS) entry which is preliminary data.</text>
</comment>
<accession>A0ABS5QKC7</accession>
<dbReference type="Gene3D" id="3.40.50.300">
    <property type="entry name" value="P-loop containing nucleotide triphosphate hydrolases"/>
    <property type="match status" value="1"/>
</dbReference>
<evidence type="ECO:0000256" key="3">
    <source>
        <dbReference type="ARBA" id="ARBA00016296"/>
    </source>
</evidence>
<evidence type="ECO:0000313" key="10">
    <source>
        <dbReference type="EMBL" id="MBS8121691.1"/>
    </source>
</evidence>
<dbReference type="CDD" id="cd00071">
    <property type="entry name" value="GMPK"/>
    <property type="match status" value="1"/>
</dbReference>
<comment type="similarity">
    <text evidence="1">Belongs to the guanylate kinase family.</text>
</comment>
<dbReference type="PANTHER" id="PTHR23117">
    <property type="entry name" value="GUANYLATE KINASE-RELATED"/>
    <property type="match status" value="1"/>
</dbReference>
<dbReference type="GO" id="GO:0004385">
    <property type="term" value="F:GMP kinase activity"/>
    <property type="evidence" value="ECO:0007669"/>
    <property type="project" value="UniProtKB-EC"/>
</dbReference>
<evidence type="ECO:0000259" key="9">
    <source>
        <dbReference type="PROSITE" id="PS50052"/>
    </source>
</evidence>
<proteinExistence type="inferred from homology"/>
<keyword evidence="6 10" id="KW-0418">Kinase</keyword>
<evidence type="ECO:0000256" key="1">
    <source>
        <dbReference type="ARBA" id="ARBA00005790"/>
    </source>
</evidence>
<dbReference type="InterPro" id="IPR020590">
    <property type="entry name" value="Guanylate_kinase_CS"/>
</dbReference>
<dbReference type="InterPro" id="IPR027417">
    <property type="entry name" value="P-loop_NTPase"/>
</dbReference>